<feature type="region of interest" description="Disordered" evidence="1">
    <location>
        <begin position="380"/>
        <end position="408"/>
    </location>
</feature>
<organism evidence="2 3">
    <name type="scientific">Pichia membranifaciens</name>
    <dbReference type="NCBI Taxonomy" id="4926"/>
    <lineage>
        <taxon>Eukaryota</taxon>
        <taxon>Fungi</taxon>
        <taxon>Dikarya</taxon>
        <taxon>Ascomycota</taxon>
        <taxon>Saccharomycotina</taxon>
        <taxon>Pichiomycetes</taxon>
        <taxon>Pichiales</taxon>
        <taxon>Pichiaceae</taxon>
        <taxon>Pichia</taxon>
    </lineage>
</organism>
<feature type="compositionally biased region" description="Polar residues" evidence="1">
    <location>
        <begin position="223"/>
        <end position="247"/>
    </location>
</feature>
<reference evidence="2 3" key="1">
    <citation type="submission" date="2016-08" db="EMBL/GenBank/DDBJ databases">
        <title>Whole genome shotgun sequence of Pichia membranifaciens KS47-1.</title>
        <authorList>
            <person name="Konishi M."/>
            <person name="Ishida M."/>
            <person name="Arakawa T."/>
            <person name="Kato Y."/>
            <person name="Horiuchi J."/>
        </authorList>
    </citation>
    <scope>NUCLEOTIDE SEQUENCE [LARGE SCALE GENOMIC DNA]</scope>
    <source>
        <strain evidence="2 3">KS47-1</strain>
    </source>
</reference>
<name>A0A1Q2YGZ5_9ASCO</name>
<dbReference type="Gene3D" id="1.25.40.10">
    <property type="entry name" value="Tetratricopeptide repeat domain"/>
    <property type="match status" value="3"/>
</dbReference>
<dbReference type="OrthoDB" id="434695at2759"/>
<feature type="region of interest" description="Disordered" evidence="1">
    <location>
        <begin position="73"/>
        <end position="93"/>
    </location>
</feature>
<dbReference type="EMBL" id="BDGI01000088">
    <property type="protein sequence ID" value="GAV28798.1"/>
    <property type="molecule type" value="Genomic_DNA"/>
</dbReference>
<proteinExistence type="predicted"/>
<feature type="compositionally biased region" description="Polar residues" evidence="1">
    <location>
        <begin position="257"/>
        <end position="271"/>
    </location>
</feature>
<dbReference type="GO" id="GO:0006893">
    <property type="term" value="P:Golgi to plasma membrane transport"/>
    <property type="evidence" value="ECO:0007669"/>
    <property type="project" value="TreeGrafter"/>
</dbReference>
<feature type="compositionally biased region" description="Polar residues" evidence="1">
    <location>
        <begin position="151"/>
        <end position="169"/>
    </location>
</feature>
<comment type="caution">
    <text evidence="2">The sequence shown here is derived from an EMBL/GenBank/DDBJ whole genome shotgun (WGS) entry which is preliminary data.</text>
</comment>
<dbReference type="PANTHER" id="PTHR31975:SF1">
    <property type="entry name" value="BUD SITE SELECTION PROTEIN 7-RELATED"/>
    <property type="match status" value="1"/>
</dbReference>
<dbReference type="GO" id="GO:0034044">
    <property type="term" value="C:exomer complex"/>
    <property type="evidence" value="ECO:0007669"/>
    <property type="project" value="UniProtKB-ARBA"/>
</dbReference>
<feature type="region of interest" description="Disordered" evidence="1">
    <location>
        <begin position="27"/>
        <end position="46"/>
    </location>
</feature>
<keyword evidence="3" id="KW-1185">Reference proteome</keyword>
<dbReference type="InterPro" id="IPR015374">
    <property type="entry name" value="ChAPs"/>
</dbReference>
<accession>A0A1Q2YGZ5</accession>
<evidence type="ECO:0000313" key="3">
    <source>
        <dbReference type="Proteomes" id="UP000186136"/>
    </source>
</evidence>
<evidence type="ECO:0000313" key="2">
    <source>
        <dbReference type="EMBL" id="GAV28798.1"/>
    </source>
</evidence>
<protein>
    <submittedName>
        <fullName evidence="2">Uncharacterized protein</fullName>
    </submittedName>
</protein>
<dbReference type="PANTHER" id="PTHR31975">
    <property type="entry name" value="BUD SITE SELECTION PROTEIN 7-RELATED"/>
    <property type="match status" value="1"/>
</dbReference>
<dbReference type="Proteomes" id="UP000186136">
    <property type="component" value="Unassembled WGS sequence"/>
</dbReference>
<feature type="region of interest" description="Disordered" evidence="1">
    <location>
        <begin position="145"/>
        <end position="178"/>
    </location>
</feature>
<dbReference type="Pfam" id="PF09295">
    <property type="entry name" value="ChAPs"/>
    <property type="match status" value="1"/>
</dbReference>
<dbReference type="InterPro" id="IPR011990">
    <property type="entry name" value="TPR-like_helical_dom_sf"/>
</dbReference>
<gene>
    <name evidence="2" type="ORF">PMKS-002274</name>
</gene>
<feature type="region of interest" description="Disordered" evidence="1">
    <location>
        <begin position="221"/>
        <end position="277"/>
    </location>
</feature>
<feature type="compositionally biased region" description="Low complexity" evidence="1">
    <location>
        <begin position="27"/>
        <end position="44"/>
    </location>
</feature>
<dbReference type="AlphaFoldDB" id="A0A1Q2YGZ5"/>
<evidence type="ECO:0000256" key="1">
    <source>
        <dbReference type="SAM" id="MobiDB-lite"/>
    </source>
</evidence>
<sequence>MVTHKDKYILKRIASGAAEKMNSAKAEASSASSASTTQPISSAPLASDMHLPLPQDVFLRGVTDLNSLDVAAEHSKLTKPGGPNNRRSSEVNSIVTPQSLLTLPAGSLKSTFRRAYSLLADIVHRLGWEGMLNIRSKVFVMEEEWRRDPKTASTAESENPGDSKTSTDLPKNGSGETADEFRKKRLCERWLDNLFMLLYEDMKAYTYCRAQEMQAESMADEPINSNAGSNPNTLTPNATSSKSSFSETLGLWGGARSRSNSSTAHLSNDPNSIAGKARVDPYTESRSCLEWELLGLVSERLGHVRDAQRCYERALARRFSVRAAKKLVGIYGRWRERARKQIGIQGKLQYAALTNNNNVSNKTTDALLGQSKWNASTISVANNNNNNENSNSNVGNTNSNSNNLVQDNLSTHHANSSSLSISKVNTSTIINNHVVHIRDPMRYDVALLRLTVGLLVWDYRWYTLFSPLLLNTLSSVVNDMGVTKVESEVRVWFDDIRGNRGIFDIVNLSINVLESWGRIEVEA</sequence>
<feature type="compositionally biased region" description="Low complexity" evidence="1">
    <location>
        <begin position="380"/>
        <end position="403"/>
    </location>
</feature>